<dbReference type="EMBL" id="JALJOS010000005">
    <property type="protein sequence ID" value="KAK9838674.1"/>
    <property type="molecule type" value="Genomic_DNA"/>
</dbReference>
<comment type="caution">
    <text evidence="4">The sequence shown here is derived from an EMBL/GenBank/DDBJ whole genome shotgun (WGS) entry which is preliminary data.</text>
</comment>
<dbReference type="InterPro" id="IPR029026">
    <property type="entry name" value="tRNA_m1G_MTases_N"/>
</dbReference>
<keyword evidence="5" id="KW-1185">Reference proteome</keyword>
<dbReference type="CDD" id="cd18096">
    <property type="entry name" value="SpoU-like"/>
    <property type="match status" value="1"/>
</dbReference>
<dbReference type="AlphaFoldDB" id="A0AAW1RY09"/>
<dbReference type="SUPFAM" id="SSF75217">
    <property type="entry name" value="alpha/beta knot"/>
    <property type="match status" value="1"/>
</dbReference>
<dbReference type="Proteomes" id="UP001438707">
    <property type="component" value="Unassembled WGS sequence"/>
</dbReference>
<dbReference type="Gene3D" id="3.40.1280.10">
    <property type="match status" value="1"/>
</dbReference>
<organism evidence="4 5">
    <name type="scientific">Apatococcus lobatus</name>
    <dbReference type="NCBI Taxonomy" id="904363"/>
    <lineage>
        <taxon>Eukaryota</taxon>
        <taxon>Viridiplantae</taxon>
        <taxon>Chlorophyta</taxon>
        <taxon>core chlorophytes</taxon>
        <taxon>Trebouxiophyceae</taxon>
        <taxon>Chlorellales</taxon>
        <taxon>Chlorellaceae</taxon>
        <taxon>Apatococcus</taxon>
    </lineage>
</organism>
<dbReference type="InterPro" id="IPR001537">
    <property type="entry name" value="SpoU_MeTrfase"/>
</dbReference>
<reference evidence="4 5" key="1">
    <citation type="journal article" date="2024" name="Nat. Commun.">
        <title>Phylogenomics reveals the evolutionary origins of lichenization in chlorophyte algae.</title>
        <authorList>
            <person name="Puginier C."/>
            <person name="Libourel C."/>
            <person name="Otte J."/>
            <person name="Skaloud P."/>
            <person name="Haon M."/>
            <person name="Grisel S."/>
            <person name="Petersen M."/>
            <person name="Berrin J.G."/>
            <person name="Delaux P.M."/>
            <person name="Dal Grande F."/>
            <person name="Keller J."/>
        </authorList>
    </citation>
    <scope>NUCLEOTIDE SEQUENCE [LARGE SCALE GENOMIC DNA]</scope>
    <source>
        <strain evidence="4 5">SAG 2145</strain>
    </source>
</reference>
<sequence>MDEGPSQTVPCYLILHSVSKRHNIGSLLRCCTAFRVERVCLVGSRHYNGFGSHGAANHVQLDYYATLEDCCRHLKNDRQCSIVGVEIMPEAKAVHEHPFCGPTAFMLGNEGAGLSSKQISLCDAFVYIAQYGAGTASLNVSTAAAIVLHHFALWAAYPEQGRDGQKFLVAEKGLKAHATGCVPMSPEERAAEQSRRAQLPTADWLMQVNASADAEEGLLVGLMESPG</sequence>
<dbReference type="GO" id="GO:0008173">
    <property type="term" value="F:RNA methyltransferase activity"/>
    <property type="evidence" value="ECO:0007669"/>
    <property type="project" value="InterPro"/>
</dbReference>
<proteinExistence type="predicted"/>
<gene>
    <name evidence="4" type="ORF">WJX74_001110</name>
</gene>
<dbReference type="GO" id="GO:0003723">
    <property type="term" value="F:RNA binding"/>
    <property type="evidence" value="ECO:0007669"/>
    <property type="project" value="InterPro"/>
</dbReference>
<keyword evidence="2" id="KW-0808">Transferase</keyword>
<evidence type="ECO:0000313" key="5">
    <source>
        <dbReference type="Proteomes" id="UP001438707"/>
    </source>
</evidence>
<evidence type="ECO:0000313" key="4">
    <source>
        <dbReference type="EMBL" id="KAK9838674.1"/>
    </source>
</evidence>
<name>A0AAW1RY09_9CHLO</name>
<dbReference type="GO" id="GO:0032259">
    <property type="term" value="P:methylation"/>
    <property type="evidence" value="ECO:0007669"/>
    <property type="project" value="UniProtKB-KW"/>
</dbReference>
<protein>
    <recommendedName>
        <fullName evidence="3">tRNA/rRNA methyltransferase SpoU type domain-containing protein</fullName>
    </recommendedName>
</protein>
<keyword evidence="1" id="KW-0489">Methyltransferase</keyword>
<feature type="domain" description="tRNA/rRNA methyltransferase SpoU type" evidence="3">
    <location>
        <begin position="12"/>
        <end position="149"/>
    </location>
</feature>
<evidence type="ECO:0000256" key="2">
    <source>
        <dbReference type="ARBA" id="ARBA00022679"/>
    </source>
</evidence>
<dbReference type="InterPro" id="IPR029028">
    <property type="entry name" value="Alpha/beta_knot_MTases"/>
</dbReference>
<dbReference type="PANTHER" id="PTHR43191:SF7">
    <property type="entry name" value="OBP33PEP LIKE PROTEIN"/>
    <property type="match status" value="1"/>
</dbReference>
<evidence type="ECO:0000259" key="3">
    <source>
        <dbReference type="Pfam" id="PF00588"/>
    </source>
</evidence>
<evidence type="ECO:0000256" key="1">
    <source>
        <dbReference type="ARBA" id="ARBA00022603"/>
    </source>
</evidence>
<dbReference type="GO" id="GO:0006396">
    <property type="term" value="P:RNA processing"/>
    <property type="evidence" value="ECO:0007669"/>
    <property type="project" value="InterPro"/>
</dbReference>
<accession>A0AAW1RY09</accession>
<dbReference type="PANTHER" id="PTHR43191">
    <property type="entry name" value="RRNA METHYLTRANSFERASE 3"/>
    <property type="match status" value="1"/>
</dbReference>
<dbReference type="InterPro" id="IPR051259">
    <property type="entry name" value="rRNA_Methyltransferase"/>
</dbReference>
<dbReference type="Pfam" id="PF00588">
    <property type="entry name" value="SpoU_methylase"/>
    <property type="match status" value="1"/>
</dbReference>